<keyword evidence="2" id="KW-1185">Reference proteome</keyword>
<proteinExistence type="predicted"/>
<evidence type="ECO:0000313" key="1">
    <source>
        <dbReference type="EMBL" id="ADE53553.1"/>
    </source>
</evidence>
<dbReference type="RefSeq" id="WP_013042278.1">
    <property type="nucleotide sequence ID" value="NC_014008.1"/>
</dbReference>
<dbReference type="HOGENOM" id="CLU_2394703_0_0_0"/>
<protein>
    <submittedName>
        <fullName evidence="1">Uncharacterized protein</fullName>
    </submittedName>
</protein>
<reference evidence="1 2" key="1">
    <citation type="journal article" date="2010" name="Stand. Genomic Sci.">
        <title>Complete genome sequence of Coraliomargarita akajimensis type strain (04OKA010-24).</title>
        <authorList>
            <person name="Mavromatis K."/>
            <person name="Abt B."/>
            <person name="Brambilla E."/>
            <person name="Lapidus A."/>
            <person name="Copeland A."/>
            <person name="Deshpande S."/>
            <person name="Nolan M."/>
            <person name="Lucas S."/>
            <person name="Tice H."/>
            <person name="Cheng J.F."/>
            <person name="Han C."/>
            <person name="Detter J.C."/>
            <person name="Woyke T."/>
            <person name="Goodwin L."/>
            <person name="Pitluck S."/>
            <person name="Held B."/>
            <person name="Brettin T."/>
            <person name="Tapia R."/>
            <person name="Ivanova N."/>
            <person name="Mikhailova N."/>
            <person name="Pati A."/>
            <person name="Liolios K."/>
            <person name="Chen A."/>
            <person name="Palaniappan K."/>
            <person name="Land M."/>
            <person name="Hauser L."/>
            <person name="Chang Y.J."/>
            <person name="Jeffries C.D."/>
            <person name="Rohde M."/>
            <person name="Goker M."/>
            <person name="Bristow J."/>
            <person name="Eisen J.A."/>
            <person name="Markowitz V."/>
            <person name="Hugenholtz P."/>
            <person name="Klenk H.P."/>
            <person name="Kyrpides N.C."/>
        </authorList>
    </citation>
    <scope>NUCLEOTIDE SEQUENCE [LARGE SCALE GENOMIC DNA]</scope>
    <source>
        <strain evidence="2">DSM 45221 / IAM 15411 / JCM 23193 / KCTC 12865</strain>
    </source>
</reference>
<dbReference type="AlphaFoldDB" id="D5ENP4"/>
<dbReference type="Proteomes" id="UP000000925">
    <property type="component" value="Chromosome"/>
</dbReference>
<sequence>MREQLQGVGLFGRILKHCVGLKERVARAGGPLCKPASLIARIRYFTVFGLLLVPFESATATPLRPIDELRVLEDRIAMVFRIELNRPLRPWQE</sequence>
<dbReference type="STRING" id="583355.Caka_0528"/>
<dbReference type="EMBL" id="CP001998">
    <property type="protein sequence ID" value="ADE53553.1"/>
    <property type="molecule type" value="Genomic_DNA"/>
</dbReference>
<dbReference type="KEGG" id="caa:Caka_0528"/>
<name>D5ENP4_CORAD</name>
<gene>
    <name evidence="1" type="ordered locus">Caka_0528</name>
</gene>
<organism evidence="1 2">
    <name type="scientific">Coraliomargarita akajimensis (strain DSM 45221 / IAM 15411 / JCM 23193 / KCTC 12865 / 04OKA010-24)</name>
    <dbReference type="NCBI Taxonomy" id="583355"/>
    <lineage>
        <taxon>Bacteria</taxon>
        <taxon>Pseudomonadati</taxon>
        <taxon>Verrucomicrobiota</taxon>
        <taxon>Opitutia</taxon>
        <taxon>Puniceicoccales</taxon>
        <taxon>Coraliomargaritaceae</taxon>
        <taxon>Coraliomargarita</taxon>
    </lineage>
</organism>
<evidence type="ECO:0000313" key="2">
    <source>
        <dbReference type="Proteomes" id="UP000000925"/>
    </source>
</evidence>
<accession>D5ENP4</accession>